<dbReference type="EC" id="1.4.3.5" evidence="2"/>
<evidence type="ECO:0000313" key="2">
    <source>
        <dbReference type="EMBL" id="CAA9216436.1"/>
    </source>
</evidence>
<dbReference type="EMBL" id="CADCTL010000028">
    <property type="protein sequence ID" value="CAA9216436.1"/>
    <property type="molecule type" value="Genomic_DNA"/>
</dbReference>
<organism evidence="2">
    <name type="scientific">uncultured Acetobacteraceae bacterium</name>
    <dbReference type="NCBI Taxonomy" id="169975"/>
    <lineage>
        <taxon>Bacteria</taxon>
        <taxon>Pseudomonadati</taxon>
        <taxon>Pseudomonadota</taxon>
        <taxon>Alphaproteobacteria</taxon>
        <taxon>Acetobacterales</taxon>
        <taxon>Acetobacteraceae</taxon>
        <taxon>environmental samples</taxon>
    </lineage>
</organism>
<feature type="region of interest" description="Disordered" evidence="1">
    <location>
        <begin position="1"/>
        <end position="36"/>
    </location>
</feature>
<reference evidence="2" key="1">
    <citation type="submission" date="2020-02" db="EMBL/GenBank/DDBJ databases">
        <authorList>
            <person name="Meier V. D."/>
        </authorList>
    </citation>
    <scope>NUCLEOTIDE SEQUENCE</scope>
    <source>
        <strain evidence="2">AVDCRST_MAG04</strain>
    </source>
</reference>
<dbReference type="AlphaFoldDB" id="A0A6J4H9V8"/>
<protein>
    <submittedName>
        <fullName evidence="2">Pyridoxamine 5'-phosphate oxidase</fullName>
        <ecNumber evidence="2">1.4.3.5</ecNumber>
    </submittedName>
</protein>
<keyword evidence="2" id="KW-0560">Oxidoreductase</keyword>
<feature type="non-terminal residue" evidence="2">
    <location>
        <position position="1"/>
    </location>
</feature>
<feature type="non-terminal residue" evidence="2">
    <location>
        <position position="36"/>
    </location>
</feature>
<proteinExistence type="predicted"/>
<sequence length="36" mass="4142">WMSPTPLPCSRLGWPRRKRPSRTTPPPSASRPARRT</sequence>
<gene>
    <name evidence="2" type="ORF">AVDCRST_MAG04-408</name>
</gene>
<accession>A0A6J4H9V8</accession>
<name>A0A6J4H9V8_9PROT</name>
<evidence type="ECO:0000256" key="1">
    <source>
        <dbReference type="SAM" id="MobiDB-lite"/>
    </source>
</evidence>
<dbReference type="GO" id="GO:0004733">
    <property type="term" value="F:pyridoxamine phosphate oxidase activity"/>
    <property type="evidence" value="ECO:0007669"/>
    <property type="project" value="UniProtKB-EC"/>
</dbReference>